<dbReference type="InterPro" id="IPR012902">
    <property type="entry name" value="N_methyl_site"/>
</dbReference>
<organism evidence="3 4">
    <name type="scientific">Blastopirellula marina</name>
    <dbReference type="NCBI Taxonomy" id="124"/>
    <lineage>
        <taxon>Bacteria</taxon>
        <taxon>Pseudomonadati</taxon>
        <taxon>Planctomycetota</taxon>
        <taxon>Planctomycetia</taxon>
        <taxon>Pirellulales</taxon>
        <taxon>Pirellulaceae</taxon>
        <taxon>Blastopirellula</taxon>
    </lineage>
</organism>
<proteinExistence type="predicted"/>
<evidence type="ECO:0000313" key="4">
    <source>
        <dbReference type="Proteomes" id="UP000238322"/>
    </source>
</evidence>
<comment type="caution">
    <text evidence="3">The sequence shown here is derived from an EMBL/GenBank/DDBJ whole genome shotgun (WGS) entry which is preliminary data.</text>
</comment>
<evidence type="ECO:0000259" key="2">
    <source>
        <dbReference type="Pfam" id="PF07596"/>
    </source>
</evidence>
<dbReference type="Pfam" id="PF07963">
    <property type="entry name" value="N_methyl"/>
    <property type="match status" value="1"/>
</dbReference>
<reference evidence="3 4" key="1">
    <citation type="submission" date="2018-02" db="EMBL/GenBank/DDBJ databases">
        <title>Comparative genomes isolates from brazilian mangrove.</title>
        <authorList>
            <person name="Araujo J.E."/>
            <person name="Taketani R.G."/>
            <person name="Silva M.C.P."/>
            <person name="Loureco M.V."/>
            <person name="Andreote F.D."/>
        </authorList>
    </citation>
    <scope>NUCLEOTIDE SEQUENCE [LARGE SCALE GENOMIC DNA]</scope>
    <source>
        <strain evidence="3 4">Hex-1 MGV</strain>
    </source>
</reference>
<dbReference type="Gene3D" id="3.30.700.10">
    <property type="entry name" value="Glycoprotein, Type 4 Pilin"/>
    <property type="match status" value="1"/>
</dbReference>
<name>A0A2S8FRS7_9BACT</name>
<keyword evidence="1" id="KW-0472">Membrane</keyword>
<dbReference type="InterPro" id="IPR027558">
    <property type="entry name" value="Pre_pil_HX9DG_C"/>
</dbReference>
<dbReference type="SUPFAM" id="SSF54523">
    <property type="entry name" value="Pili subunits"/>
    <property type="match status" value="1"/>
</dbReference>
<feature type="transmembrane region" description="Helical" evidence="1">
    <location>
        <begin position="12"/>
        <end position="33"/>
    </location>
</feature>
<dbReference type="EMBL" id="PUHY01000010">
    <property type="protein sequence ID" value="PQO34881.1"/>
    <property type="molecule type" value="Genomic_DNA"/>
</dbReference>
<evidence type="ECO:0000256" key="1">
    <source>
        <dbReference type="SAM" id="Phobius"/>
    </source>
</evidence>
<dbReference type="NCBIfam" id="TIGR04294">
    <property type="entry name" value="pre_pil_HX9DG"/>
    <property type="match status" value="1"/>
</dbReference>
<dbReference type="InterPro" id="IPR045584">
    <property type="entry name" value="Pilin-like"/>
</dbReference>
<dbReference type="PANTHER" id="PTHR30093">
    <property type="entry name" value="GENERAL SECRETION PATHWAY PROTEIN G"/>
    <property type="match status" value="1"/>
</dbReference>
<feature type="domain" description="DUF1559" evidence="2">
    <location>
        <begin position="34"/>
        <end position="320"/>
    </location>
</feature>
<dbReference type="PROSITE" id="PS00409">
    <property type="entry name" value="PROKAR_NTER_METHYL"/>
    <property type="match status" value="1"/>
</dbReference>
<dbReference type="InterPro" id="IPR011453">
    <property type="entry name" value="DUF1559"/>
</dbReference>
<dbReference type="PANTHER" id="PTHR30093:SF2">
    <property type="entry name" value="TYPE II SECRETION SYSTEM PROTEIN H"/>
    <property type="match status" value="1"/>
</dbReference>
<dbReference type="Proteomes" id="UP000238322">
    <property type="component" value="Unassembled WGS sequence"/>
</dbReference>
<protein>
    <submittedName>
        <fullName evidence="3">Prepilin-type cleavage/methylation domain-containing protein</fullName>
    </submittedName>
</protein>
<keyword evidence="1" id="KW-1133">Transmembrane helix</keyword>
<dbReference type="RefSeq" id="WP_105330611.1">
    <property type="nucleotide sequence ID" value="NZ_PUHY01000010.1"/>
</dbReference>
<evidence type="ECO:0000313" key="3">
    <source>
        <dbReference type="EMBL" id="PQO34881.1"/>
    </source>
</evidence>
<gene>
    <name evidence="3" type="ORF">C5Y83_15425</name>
</gene>
<dbReference type="OrthoDB" id="241541at2"/>
<dbReference type="Pfam" id="PF07596">
    <property type="entry name" value="SBP_bac_10"/>
    <property type="match status" value="1"/>
</dbReference>
<dbReference type="NCBIfam" id="TIGR02532">
    <property type="entry name" value="IV_pilin_GFxxxE"/>
    <property type="match status" value="1"/>
</dbReference>
<keyword evidence="1" id="KW-0812">Transmembrane</keyword>
<sequence length="354" mass="37595">MQVSPSRRGFTLVELLVVIAIIGVLIALLLPAVQQAREAARRMQCSNQLKQLGLALHNYHDTYGTFPPRKQGTNGPSDSARIAHNYGRASAFIALAPYYEQASMYNQIVAGDPSISYPPYGPAAWKGWAVWNTPPKMLLCPSGTAFNKQNNAVNYMFSVGDQINNNRDSTNLRGVFQNREGVGFKDITDGSSNTIAMSERLITNYSLGSQKGNIEPKAGTATGFSGLSSNPGQCVASVSGKYYNNTSSLKGRTGWRWTDGQIEKVGFTTVLPPNAPSCIDGGNVNGDGQHTIMSPTSNHPGGVMGLFCDGSVTFVTDTINTGNLSAGSVTSGQSPYGVWGAMGSKAGGEAYVTK</sequence>
<accession>A0A2S8FRS7</accession>
<dbReference type="AlphaFoldDB" id="A0A2S8FRS7"/>